<gene>
    <name evidence="1" type="ORF">L3Q82_026559</name>
</gene>
<sequence length="781" mass="84953">MSAQPGEELGSEGRWFGDDYERNGLFGNTPTRFDELRDELKPRGGEAADDLDQQFHPFQDDGKRPPVAMETASTVPVDDSMSGLFRKPMNDDGDIYTSLLSNQSFTSGREASYLSDDLKPSKPSSGSSALDHFSSDTYSFSSSTKMTTDLVDDMPKSLLGSDKTESYNYMDISHGDERQDLHQGALHSLVDTGSSGRDSLGSYIDKTPGRDEDDDDEEENLGPALGSHSFPYVEEPSDEELSDYRSYRNLGGTPQTASPVKITLTESQPPPAKTELQQQPPPVSVSERENVLSVGLQGVPTVTLSEPEDDSPASTPNASPTQKEFPSHDMFKADVAKPAASKTTPGTKAGSREHDGSSAESGDSEIELVSEEPPKASSNPFAEPPKSKGTFSQPNNPFDKPPVAKGGFGLAGNHAPPTAYSILREEREAELDSDLFIESASEESPKREQGFGGPKQGVSPPSPLVPSAVPPRSTAEAVPAEPLVTEKVKAPVKTEEERPSKPKPPTAAVPPEVRSERPQQDDMHKHSNEGKGDLGKPAASFIAGFDKQKGLAFFLASTDAFLVESKDGRHHYAAHSSTAKIRASRLADSSERQTIDLLYWRNVKQSGAVFSSVLLLLFSLTQFSVVSVGAYLALAALSATISFRIYKSVLQAVQKTDEGHPFKAYLEMEISLSQDQISKYADKILLYTNTCMKELRRLFLVQDLVDSLKFAVLMWLLTYVGALFNGLTLLILAVVSMFTMPVVYEKHQAQIDQYVGLIRTQVNSVVGKIQAKIPGAKRKEE</sequence>
<organism evidence="1 2">
    <name type="scientific">Scortum barcoo</name>
    <name type="common">barcoo grunter</name>
    <dbReference type="NCBI Taxonomy" id="214431"/>
    <lineage>
        <taxon>Eukaryota</taxon>
        <taxon>Metazoa</taxon>
        <taxon>Chordata</taxon>
        <taxon>Craniata</taxon>
        <taxon>Vertebrata</taxon>
        <taxon>Euteleostomi</taxon>
        <taxon>Actinopterygii</taxon>
        <taxon>Neopterygii</taxon>
        <taxon>Teleostei</taxon>
        <taxon>Neoteleostei</taxon>
        <taxon>Acanthomorphata</taxon>
        <taxon>Eupercaria</taxon>
        <taxon>Centrarchiformes</taxon>
        <taxon>Terapontoidei</taxon>
        <taxon>Terapontidae</taxon>
        <taxon>Scortum</taxon>
    </lineage>
</organism>
<evidence type="ECO:0000313" key="1">
    <source>
        <dbReference type="EMBL" id="KAI3367711.1"/>
    </source>
</evidence>
<proteinExistence type="predicted"/>
<evidence type="ECO:0000313" key="2">
    <source>
        <dbReference type="Proteomes" id="UP000831701"/>
    </source>
</evidence>
<comment type="caution">
    <text evidence="1">The sequence shown here is derived from an EMBL/GenBank/DDBJ whole genome shotgun (WGS) entry which is preliminary data.</text>
</comment>
<keyword evidence="2" id="KW-1185">Reference proteome</keyword>
<dbReference type="Proteomes" id="UP000831701">
    <property type="component" value="Chromosome 9"/>
</dbReference>
<name>A0ACB8WJ01_9TELE</name>
<dbReference type="EMBL" id="CM041539">
    <property type="protein sequence ID" value="KAI3367711.1"/>
    <property type="molecule type" value="Genomic_DNA"/>
</dbReference>
<protein>
    <submittedName>
        <fullName evidence="1">Uncharacterized protein</fullName>
    </submittedName>
</protein>
<accession>A0ACB8WJ01</accession>
<reference evidence="1" key="1">
    <citation type="submission" date="2022-04" db="EMBL/GenBank/DDBJ databases">
        <title>Jade perch genome.</title>
        <authorList>
            <person name="Chao B."/>
        </authorList>
    </citation>
    <scope>NUCLEOTIDE SEQUENCE</scope>
    <source>
        <strain evidence="1">CB-2022</strain>
    </source>
</reference>